<dbReference type="EMBL" id="KK198758">
    <property type="protein sequence ID" value="KCW67525.1"/>
    <property type="molecule type" value="Genomic_DNA"/>
</dbReference>
<evidence type="ECO:0000256" key="1">
    <source>
        <dbReference type="SAM" id="Coils"/>
    </source>
</evidence>
<reference evidence="4" key="1">
    <citation type="submission" date="2013-07" db="EMBL/GenBank/DDBJ databases">
        <title>The genome of Eucalyptus grandis.</title>
        <authorList>
            <person name="Schmutz J."/>
            <person name="Hayes R."/>
            <person name="Myburg A."/>
            <person name="Tuskan G."/>
            <person name="Grattapaglia D."/>
            <person name="Rokhsar D.S."/>
        </authorList>
    </citation>
    <scope>NUCLEOTIDE SEQUENCE</scope>
    <source>
        <tissue evidence="4">Leaf extractions</tissue>
    </source>
</reference>
<dbReference type="Pfam" id="PF24994">
    <property type="entry name" value="GIL1_IRKI_C"/>
    <property type="match status" value="1"/>
</dbReference>
<feature type="coiled-coil region" evidence="1">
    <location>
        <begin position="157"/>
        <end position="191"/>
    </location>
</feature>
<accession>A0A059BP86</accession>
<dbReference type="PANTHER" id="PTHR31161">
    <property type="entry name" value="PROTEIN GRAVITROPIC IN THE LIGHT 1"/>
    <property type="match status" value="1"/>
</dbReference>
<dbReference type="Gramene" id="KCW67524">
    <property type="protein sequence ID" value="KCW67524"/>
    <property type="gene ID" value="EUGRSUZ_F01250"/>
</dbReference>
<dbReference type="AlphaFoldDB" id="A0A059BP86"/>
<dbReference type="STRING" id="71139.A0A059BP86"/>
<dbReference type="GO" id="GO:0009959">
    <property type="term" value="P:negative gravitropism"/>
    <property type="evidence" value="ECO:0007669"/>
    <property type="project" value="InterPro"/>
</dbReference>
<dbReference type="EMBL" id="KK198758">
    <property type="protein sequence ID" value="KCW67524.1"/>
    <property type="molecule type" value="Genomic_DNA"/>
</dbReference>
<evidence type="ECO:0000259" key="2">
    <source>
        <dbReference type="Pfam" id="PF04859"/>
    </source>
</evidence>
<keyword evidence="1" id="KW-0175">Coiled coil</keyword>
<dbReference type="InterPro" id="IPR006943">
    <property type="entry name" value="DUF641_pln"/>
</dbReference>
<dbReference type="Gramene" id="KCW67525">
    <property type="protein sequence ID" value="KCW67525"/>
    <property type="gene ID" value="EUGRSUZ_F01250"/>
</dbReference>
<feature type="domain" description="DUF641" evidence="2">
    <location>
        <begin position="84"/>
        <end position="202"/>
    </location>
</feature>
<feature type="domain" description="GIL1/IRKI C-terminal" evidence="3">
    <location>
        <begin position="406"/>
        <end position="462"/>
    </location>
</feature>
<gene>
    <name evidence="4" type="ORF">EUGRSUZ_F01250</name>
</gene>
<evidence type="ECO:0000313" key="4">
    <source>
        <dbReference type="EMBL" id="KCW67525.1"/>
    </source>
</evidence>
<dbReference type="GO" id="GO:0009639">
    <property type="term" value="P:response to red or far red light"/>
    <property type="evidence" value="ECO:0007669"/>
    <property type="project" value="InterPro"/>
</dbReference>
<name>A0A059BP86_EUCGR</name>
<proteinExistence type="predicted"/>
<sequence>MSLETISQMDSAQQSAVTPSKYKFVQAFARFLHLRSTTGVAPVDNFVQKIKPRDKVTDVLLEEDRNWDTLPQFDIKEKGSQQWDALDVLLAELFASISSLKAAYAHLQFSQRPYDSDGIRMADQIIVSELKNLADLKQSYVNEQLDLPLESSLLAEIKEQKSMVKTYEIMVKKLERQIKLKESEIAFLREKLEESSWQNRLLIKSTERSWPFSDLQNIQLSSLNHIHFDAFLKYTTESLRNFVRSMVDEMKAACWDLDAAANAIEPGVIYQKEDHKCFAFESHVCREMFDGFQCPDFSLPKESLPQEGKSQQQLFFDRFVELISREPMDSLRENPESAFAKFCWVKYVRLIHPQMELAFYGNLKLRNKLNAGEYPETTFFCIFLEMAKRIWLLHCLGFSLEHHASIFQVSRGCRFNEVFMEPVAKEELLAADTMPEEYDQQVAFTVVPGFRIATAVLHCQVYLMTSKPA</sequence>
<protein>
    <submittedName>
        <fullName evidence="4">Uncharacterized protein</fullName>
    </submittedName>
</protein>
<dbReference type="eggNOG" id="ENOG502QRHA">
    <property type="taxonomic scope" value="Eukaryota"/>
</dbReference>
<dbReference type="InterPro" id="IPR040225">
    <property type="entry name" value="GIL1-like"/>
</dbReference>
<dbReference type="Pfam" id="PF04859">
    <property type="entry name" value="DUF641"/>
    <property type="match status" value="1"/>
</dbReference>
<dbReference type="InterPro" id="IPR056813">
    <property type="entry name" value="GIL1_IRKI_C"/>
</dbReference>
<organism evidence="4">
    <name type="scientific">Eucalyptus grandis</name>
    <name type="common">Flooded gum</name>
    <dbReference type="NCBI Taxonomy" id="71139"/>
    <lineage>
        <taxon>Eukaryota</taxon>
        <taxon>Viridiplantae</taxon>
        <taxon>Streptophyta</taxon>
        <taxon>Embryophyta</taxon>
        <taxon>Tracheophyta</taxon>
        <taxon>Spermatophyta</taxon>
        <taxon>Magnoliopsida</taxon>
        <taxon>eudicotyledons</taxon>
        <taxon>Gunneridae</taxon>
        <taxon>Pentapetalae</taxon>
        <taxon>rosids</taxon>
        <taxon>malvids</taxon>
        <taxon>Myrtales</taxon>
        <taxon>Myrtaceae</taxon>
        <taxon>Myrtoideae</taxon>
        <taxon>Eucalypteae</taxon>
        <taxon>Eucalyptus</taxon>
    </lineage>
</organism>
<dbReference type="OrthoDB" id="1915848at2759"/>
<evidence type="ECO:0000259" key="3">
    <source>
        <dbReference type="Pfam" id="PF24994"/>
    </source>
</evidence>